<proteinExistence type="predicted"/>
<gene>
    <name evidence="1" type="ORF">O6H91_08G002900</name>
</gene>
<dbReference type="EMBL" id="CM055099">
    <property type="protein sequence ID" value="KAJ7545599.1"/>
    <property type="molecule type" value="Genomic_DNA"/>
</dbReference>
<organism evidence="1 2">
    <name type="scientific">Diphasiastrum complanatum</name>
    <name type="common">Issler's clubmoss</name>
    <name type="synonym">Lycopodium complanatum</name>
    <dbReference type="NCBI Taxonomy" id="34168"/>
    <lineage>
        <taxon>Eukaryota</taxon>
        <taxon>Viridiplantae</taxon>
        <taxon>Streptophyta</taxon>
        <taxon>Embryophyta</taxon>
        <taxon>Tracheophyta</taxon>
        <taxon>Lycopodiopsida</taxon>
        <taxon>Lycopodiales</taxon>
        <taxon>Lycopodiaceae</taxon>
        <taxon>Lycopodioideae</taxon>
        <taxon>Diphasiastrum</taxon>
    </lineage>
</organism>
<accession>A0ACC2CUB8</accession>
<evidence type="ECO:0000313" key="1">
    <source>
        <dbReference type="EMBL" id="KAJ7545599.1"/>
    </source>
</evidence>
<keyword evidence="2" id="KW-1185">Reference proteome</keyword>
<reference evidence="2" key="1">
    <citation type="journal article" date="2024" name="Proc. Natl. Acad. Sci. U.S.A.">
        <title>Extraordinary preservation of gene collinearity over three hundred million years revealed in homosporous lycophytes.</title>
        <authorList>
            <person name="Li C."/>
            <person name="Wickell D."/>
            <person name="Kuo L.Y."/>
            <person name="Chen X."/>
            <person name="Nie B."/>
            <person name="Liao X."/>
            <person name="Peng D."/>
            <person name="Ji J."/>
            <person name="Jenkins J."/>
            <person name="Williams M."/>
            <person name="Shu S."/>
            <person name="Plott C."/>
            <person name="Barry K."/>
            <person name="Rajasekar S."/>
            <person name="Grimwood J."/>
            <person name="Han X."/>
            <person name="Sun S."/>
            <person name="Hou Z."/>
            <person name="He W."/>
            <person name="Dai G."/>
            <person name="Sun C."/>
            <person name="Schmutz J."/>
            <person name="Leebens-Mack J.H."/>
            <person name="Li F.W."/>
            <person name="Wang L."/>
        </authorList>
    </citation>
    <scope>NUCLEOTIDE SEQUENCE [LARGE SCALE GENOMIC DNA]</scope>
    <source>
        <strain evidence="2">cv. PW_Plant_1</strain>
    </source>
</reference>
<evidence type="ECO:0000313" key="2">
    <source>
        <dbReference type="Proteomes" id="UP001162992"/>
    </source>
</evidence>
<comment type="caution">
    <text evidence="1">The sequence shown here is derived from an EMBL/GenBank/DDBJ whole genome shotgun (WGS) entry which is preliminary data.</text>
</comment>
<dbReference type="Proteomes" id="UP001162992">
    <property type="component" value="Chromosome 8"/>
</dbReference>
<sequence>MDLFYQKARILAQETMKKSQQMAKEAAKASQDFALETAKRSQEIAFGTAKLSQELAAETAKKSQEIALQTAKRSKELAAEATKKADEFKAFAGQLAPMSPSTTFLNFTDAKPSVNELELEEYGITEELREFVKGLTMQTFIDFPLDDTDSNKIAEKQTAGLGNSAQDLTDWQERHAILVLSTVKEISNFRYLLCPRRMQESRFWKIYFVLVHGHVAPYEMKTAKYSGVEQSTKEEAATSGTTTSDPVVKDIVNSIEQGMLQSTKEEAVTSATTTSDPVVEEGTVNTPSEQGISGLEEGRRVEKPSSVDQDLDAYLMEVLGSSDDDGPDVANGDGSDVDFEELVNMEADDEEVKV</sequence>
<protein>
    <submittedName>
        <fullName evidence="1">Uncharacterized protein</fullName>
    </submittedName>
</protein>
<name>A0ACC2CUB8_DIPCM</name>